<comment type="caution">
    <text evidence="4">The sequence shown here is derived from an EMBL/GenBank/DDBJ whole genome shotgun (WGS) entry which is preliminary data.</text>
</comment>
<dbReference type="AlphaFoldDB" id="A0A8K0US51"/>
<dbReference type="SUPFAM" id="SSF51430">
    <property type="entry name" value="NAD(P)-linked oxidoreductase"/>
    <property type="match status" value="1"/>
</dbReference>
<dbReference type="OrthoDB" id="48988at2759"/>
<reference evidence="4" key="1">
    <citation type="journal article" date="2021" name="New Phytol.">
        <title>Evolutionary innovations through gain and loss of genes in the ectomycorrhizal Boletales.</title>
        <authorList>
            <person name="Wu G."/>
            <person name="Miyauchi S."/>
            <person name="Morin E."/>
            <person name="Kuo A."/>
            <person name="Drula E."/>
            <person name="Varga T."/>
            <person name="Kohler A."/>
            <person name="Feng B."/>
            <person name="Cao Y."/>
            <person name="Lipzen A."/>
            <person name="Daum C."/>
            <person name="Hundley H."/>
            <person name="Pangilinan J."/>
            <person name="Johnson J."/>
            <person name="Barry K."/>
            <person name="LaButti K."/>
            <person name="Ng V."/>
            <person name="Ahrendt S."/>
            <person name="Min B."/>
            <person name="Choi I.G."/>
            <person name="Park H."/>
            <person name="Plett J.M."/>
            <person name="Magnuson J."/>
            <person name="Spatafora J.W."/>
            <person name="Nagy L.G."/>
            <person name="Henrissat B."/>
            <person name="Grigoriev I.V."/>
            <person name="Yang Z.L."/>
            <person name="Xu J."/>
            <person name="Martin F.M."/>
        </authorList>
    </citation>
    <scope>NUCLEOTIDE SEQUENCE</scope>
    <source>
        <strain evidence="4">KKN 215</strain>
    </source>
</reference>
<dbReference type="InterPro" id="IPR023210">
    <property type="entry name" value="NADP_OxRdtase_dom"/>
</dbReference>
<keyword evidence="1" id="KW-0521">NADP</keyword>
<accession>A0A8K0US51</accession>
<dbReference type="PANTHER" id="PTHR43364:SF7">
    <property type="entry name" value="NADP-DEPENDENT OXIDOREDUCTASE DOMAIN-CONTAINING PROTEIN-RELATED"/>
    <property type="match status" value="1"/>
</dbReference>
<dbReference type="Pfam" id="PF00248">
    <property type="entry name" value="Aldo_ket_red"/>
    <property type="match status" value="1"/>
</dbReference>
<dbReference type="EMBL" id="JAEVFJ010000010">
    <property type="protein sequence ID" value="KAH8102174.1"/>
    <property type="molecule type" value="Genomic_DNA"/>
</dbReference>
<comment type="similarity">
    <text evidence="2">Belongs to the aldo/keto reductase family. Aldo/keto reductase 2 subfamily.</text>
</comment>
<dbReference type="Gene3D" id="3.20.20.100">
    <property type="entry name" value="NADP-dependent oxidoreductase domain"/>
    <property type="match status" value="1"/>
</dbReference>
<proteinExistence type="inferred from homology"/>
<dbReference type="InterPro" id="IPR036812">
    <property type="entry name" value="NAD(P)_OxRdtase_dom_sf"/>
</dbReference>
<organism evidence="4 5">
    <name type="scientific">Cristinia sonorae</name>
    <dbReference type="NCBI Taxonomy" id="1940300"/>
    <lineage>
        <taxon>Eukaryota</taxon>
        <taxon>Fungi</taxon>
        <taxon>Dikarya</taxon>
        <taxon>Basidiomycota</taxon>
        <taxon>Agaricomycotina</taxon>
        <taxon>Agaricomycetes</taxon>
        <taxon>Agaricomycetidae</taxon>
        <taxon>Agaricales</taxon>
        <taxon>Pleurotineae</taxon>
        <taxon>Stephanosporaceae</taxon>
        <taxon>Cristinia</taxon>
    </lineage>
</organism>
<feature type="domain" description="NADP-dependent oxidoreductase" evidence="3">
    <location>
        <begin position="30"/>
        <end position="342"/>
    </location>
</feature>
<evidence type="ECO:0000256" key="2">
    <source>
        <dbReference type="ARBA" id="ARBA00038157"/>
    </source>
</evidence>
<sequence>MPHFTQPPPPPTGLGRYRQLAPIAGVHVSPIALGGMSIGDKWEKLGMGSMTKEQSFKLLDAYYEAGGNFIDTANQYQDGTSEEFIGEWMEKRGIRDQIFLATKYTNNYKMHEGPEFGQQVMYTGNNLKSMYISLEDSLKKLRTTYIDLYYVHWWDYRTSVEEVMNGLHHLVAERKVLYLGISDTPAWIVSAANTYAKAHGKTPFVIYQGAWSVLLRDFEREIIPMALQQGMALAPYNVLAGGHIRTDEEEERRRQTGEGGRTLVGMSWERTENEKKVCKVLEEIAKEIGAKHITSVAIAYIMQKTPYVFPIVGGRKVEHLMSNVEALEISLTADHIKRIESITPFELGFPYNYFGTAFGDYTYLFNCAGHFDKWPAQEAIRPLNGAPKL</sequence>
<gene>
    <name evidence="4" type="ORF">BXZ70DRAFT_57890</name>
</gene>
<dbReference type="InterPro" id="IPR050523">
    <property type="entry name" value="AKR_Detox_Biosynth"/>
</dbReference>
<name>A0A8K0US51_9AGAR</name>
<evidence type="ECO:0000313" key="5">
    <source>
        <dbReference type="Proteomes" id="UP000813824"/>
    </source>
</evidence>
<dbReference type="Proteomes" id="UP000813824">
    <property type="component" value="Unassembled WGS sequence"/>
</dbReference>
<keyword evidence="5" id="KW-1185">Reference proteome</keyword>
<evidence type="ECO:0000259" key="3">
    <source>
        <dbReference type="Pfam" id="PF00248"/>
    </source>
</evidence>
<evidence type="ECO:0000313" key="4">
    <source>
        <dbReference type="EMBL" id="KAH8102174.1"/>
    </source>
</evidence>
<evidence type="ECO:0000256" key="1">
    <source>
        <dbReference type="ARBA" id="ARBA00022857"/>
    </source>
</evidence>
<dbReference type="PANTHER" id="PTHR43364">
    <property type="entry name" value="NADH-SPECIFIC METHYLGLYOXAL REDUCTASE-RELATED"/>
    <property type="match status" value="1"/>
</dbReference>
<protein>
    <submittedName>
        <fullName evidence="4">Aryl-alcohol dehydrogenase</fullName>
    </submittedName>
</protein>